<dbReference type="Gene3D" id="1.10.510.10">
    <property type="entry name" value="Transferase(Phosphotransferase) domain 1"/>
    <property type="match status" value="1"/>
</dbReference>
<dbReference type="HOGENOM" id="CLU_2475009_0_0_1"/>
<name>A0A0C9TGY8_PAXIN</name>
<evidence type="ECO:0008006" key="3">
    <source>
        <dbReference type="Google" id="ProtNLM"/>
    </source>
</evidence>
<keyword evidence="2" id="KW-1185">Reference proteome</keyword>
<reference evidence="1 2" key="1">
    <citation type="submission" date="2014-06" db="EMBL/GenBank/DDBJ databases">
        <authorList>
            <consortium name="DOE Joint Genome Institute"/>
            <person name="Kuo A."/>
            <person name="Kohler A."/>
            <person name="Nagy L.G."/>
            <person name="Floudas D."/>
            <person name="Copeland A."/>
            <person name="Barry K.W."/>
            <person name="Cichocki N."/>
            <person name="Veneault-Fourrey C."/>
            <person name="LaButti K."/>
            <person name="Lindquist E.A."/>
            <person name="Lipzen A."/>
            <person name="Lundell T."/>
            <person name="Morin E."/>
            <person name="Murat C."/>
            <person name="Sun H."/>
            <person name="Tunlid A."/>
            <person name="Henrissat B."/>
            <person name="Grigoriev I.V."/>
            <person name="Hibbett D.S."/>
            <person name="Martin F."/>
            <person name="Nordberg H.P."/>
            <person name="Cantor M.N."/>
            <person name="Hua S.X."/>
        </authorList>
    </citation>
    <scope>NUCLEOTIDE SEQUENCE [LARGE SCALE GENOMIC DNA]</scope>
    <source>
        <strain evidence="1 2">ATCC 200175</strain>
    </source>
</reference>
<dbReference type="OrthoDB" id="5809314at2759"/>
<dbReference type="Proteomes" id="UP000053647">
    <property type="component" value="Unassembled WGS sequence"/>
</dbReference>
<dbReference type="EMBL" id="KN820275">
    <property type="protein sequence ID" value="KIJ06541.1"/>
    <property type="molecule type" value="Genomic_DNA"/>
</dbReference>
<proteinExistence type="predicted"/>
<evidence type="ECO:0000313" key="2">
    <source>
        <dbReference type="Proteomes" id="UP000053647"/>
    </source>
</evidence>
<organism evidence="1 2">
    <name type="scientific">Paxillus involutus ATCC 200175</name>
    <dbReference type="NCBI Taxonomy" id="664439"/>
    <lineage>
        <taxon>Eukaryota</taxon>
        <taxon>Fungi</taxon>
        <taxon>Dikarya</taxon>
        <taxon>Basidiomycota</taxon>
        <taxon>Agaricomycotina</taxon>
        <taxon>Agaricomycetes</taxon>
        <taxon>Agaricomycetidae</taxon>
        <taxon>Boletales</taxon>
        <taxon>Paxilineae</taxon>
        <taxon>Paxillaceae</taxon>
        <taxon>Paxillus</taxon>
    </lineage>
</organism>
<accession>A0A0C9TGY8</accession>
<dbReference type="AlphaFoldDB" id="A0A0C9TGY8"/>
<sequence length="88" mass="10151">VLSGKMPWSEVENDALVILNLSQGKNPGRPSSRGIEEQHWEFIQECWRPTTNRLSTTEVVEQIERMIKVLKHTTRVCSPGFLVAEYMH</sequence>
<evidence type="ECO:0000313" key="1">
    <source>
        <dbReference type="EMBL" id="KIJ06541.1"/>
    </source>
</evidence>
<feature type="non-terminal residue" evidence="1">
    <location>
        <position position="1"/>
    </location>
</feature>
<protein>
    <recommendedName>
        <fullName evidence="3">Serine-threonine/tyrosine-protein kinase catalytic domain-containing protein</fullName>
    </recommendedName>
</protein>
<gene>
    <name evidence="1" type="ORF">PAXINDRAFT_91847</name>
</gene>
<reference evidence="2" key="2">
    <citation type="submission" date="2015-01" db="EMBL/GenBank/DDBJ databases">
        <title>Evolutionary Origins and Diversification of the Mycorrhizal Mutualists.</title>
        <authorList>
            <consortium name="DOE Joint Genome Institute"/>
            <consortium name="Mycorrhizal Genomics Consortium"/>
            <person name="Kohler A."/>
            <person name="Kuo A."/>
            <person name="Nagy L.G."/>
            <person name="Floudas D."/>
            <person name="Copeland A."/>
            <person name="Barry K.W."/>
            <person name="Cichocki N."/>
            <person name="Veneault-Fourrey C."/>
            <person name="LaButti K."/>
            <person name="Lindquist E.A."/>
            <person name="Lipzen A."/>
            <person name="Lundell T."/>
            <person name="Morin E."/>
            <person name="Murat C."/>
            <person name="Riley R."/>
            <person name="Ohm R."/>
            <person name="Sun H."/>
            <person name="Tunlid A."/>
            <person name="Henrissat B."/>
            <person name="Grigoriev I.V."/>
            <person name="Hibbett D.S."/>
            <person name="Martin F."/>
        </authorList>
    </citation>
    <scope>NUCLEOTIDE SEQUENCE [LARGE SCALE GENOMIC DNA]</scope>
    <source>
        <strain evidence="2">ATCC 200175</strain>
    </source>
</reference>